<organism evidence="1 2">
    <name type="scientific">Pangasius djambal</name>
    <dbReference type="NCBI Taxonomy" id="1691987"/>
    <lineage>
        <taxon>Eukaryota</taxon>
        <taxon>Metazoa</taxon>
        <taxon>Chordata</taxon>
        <taxon>Craniata</taxon>
        <taxon>Vertebrata</taxon>
        <taxon>Euteleostomi</taxon>
        <taxon>Actinopterygii</taxon>
        <taxon>Neopterygii</taxon>
        <taxon>Teleostei</taxon>
        <taxon>Ostariophysi</taxon>
        <taxon>Siluriformes</taxon>
        <taxon>Pangasiidae</taxon>
        <taxon>Pangasius</taxon>
    </lineage>
</organism>
<comment type="caution">
    <text evidence="1">The sequence shown here is derived from an EMBL/GenBank/DDBJ whole genome shotgun (WGS) entry which is preliminary data.</text>
</comment>
<gene>
    <name evidence="1" type="ORF">PDJAM_G00209670</name>
</gene>
<protein>
    <submittedName>
        <fullName evidence="1">Uncharacterized protein</fullName>
    </submittedName>
</protein>
<dbReference type="Proteomes" id="UP000830395">
    <property type="component" value="Chromosome 5"/>
</dbReference>
<evidence type="ECO:0000313" key="1">
    <source>
        <dbReference type="EMBL" id="MCJ8732281.1"/>
    </source>
</evidence>
<proteinExistence type="predicted"/>
<evidence type="ECO:0000313" key="2">
    <source>
        <dbReference type="Proteomes" id="UP000830395"/>
    </source>
</evidence>
<name>A0ACC5YAZ4_9TELE</name>
<accession>A0ACC5YAZ4</accession>
<dbReference type="EMBL" id="CM040979">
    <property type="protein sequence ID" value="MCJ8732281.1"/>
    <property type="molecule type" value="Genomic_DNA"/>
</dbReference>
<reference evidence="1" key="1">
    <citation type="submission" date="2020-02" db="EMBL/GenBank/DDBJ databases">
        <title>Genome sequencing of the panga catfish, Pangasius djambal.</title>
        <authorList>
            <person name="Wen M."/>
            <person name="Zahm M."/>
            <person name="Roques C."/>
            <person name="Cabau C."/>
            <person name="Klopp C."/>
            <person name="Donnadieu C."/>
            <person name="Jouanno E."/>
            <person name="Avarre J.-C."/>
            <person name="Campet M."/>
            <person name="Ha T."/>
            <person name="Dugue R."/>
            <person name="Lampietro C."/>
            <person name="Louis A."/>
            <person name="Herpin A."/>
            <person name="Echchiki A."/>
            <person name="Berthelot C."/>
            <person name="Parey E."/>
            <person name="Roest-Crollius H."/>
            <person name="Braasch I."/>
            <person name="Postlethwait J.H."/>
            <person name="Bobe J."/>
            <person name="Montfort J."/>
            <person name="Bouchez O."/>
            <person name="Begum T."/>
            <person name="Schartl M."/>
            <person name="Gustiano R."/>
            <person name="Guiguen Y."/>
        </authorList>
    </citation>
    <scope>NUCLEOTIDE SEQUENCE</scope>
    <source>
        <strain evidence="1">Pdj_M5554</strain>
    </source>
</reference>
<sequence length="63" mass="7277">MKISDFSPVRKSHTGSLRPGLWEGFLETTSSYKQDILWILWSPRTAANTLYTHCDCRAEQQDC</sequence>
<keyword evidence="2" id="KW-1185">Reference proteome</keyword>